<dbReference type="Proteomes" id="UP000001411">
    <property type="component" value="Chromosome"/>
</dbReference>
<dbReference type="OrthoDB" id="9879442at2"/>
<keyword evidence="1" id="KW-0472">Membrane</keyword>
<dbReference type="AlphaFoldDB" id="A0A0H2VHS0"/>
<gene>
    <name evidence="2" type="ordered locus">SE_1915</name>
</gene>
<dbReference type="HOGENOM" id="CLU_2994503_0_0_9"/>
<evidence type="ECO:0000256" key="1">
    <source>
        <dbReference type="SAM" id="Phobius"/>
    </source>
</evidence>
<sequence>MLAPTLIIISMIHITVELHMQRCTIVSTLTCLFISTLITVSLIQIKRLKKDNNLNQI</sequence>
<evidence type="ECO:0000313" key="3">
    <source>
        <dbReference type="Proteomes" id="UP000001411"/>
    </source>
</evidence>
<organism evidence="2 3">
    <name type="scientific">Staphylococcus epidermidis (strain ATCC 12228 / FDA PCI 1200)</name>
    <dbReference type="NCBI Taxonomy" id="176280"/>
    <lineage>
        <taxon>Bacteria</taxon>
        <taxon>Bacillati</taxon>
        <taxon>Bacillota</taxon>
        <taxon>Bacilli</taxon>
        <taxon>Bacillales</taxon>
        <taxon>Staphylococcaceae</taxon>
        <taxon>Staphylococcus</taxon>
    </lineage>
</organism>
<dbReference type="EMBL" id="AE015929">
    <property type="protein sequence ID" value="AAO05556.1"/>
    <property type="molecule type" value="Genomic_DNA"/>
</dbReference>
<dbReference type="KEGG" id="sep:SE_1915"/>
<accession>A0A0H2VHS0</accession>
<keyword evidence="1" id="KW-0812">Transmembrane</keyword>
<reference evidence="2 3" key="1">
    <citation type="journal article" date="2003" name="Mol. Microbiol.">
        <title>Genome-based analysis of virulence genes in a non-biofilm-forming Staphylococcus epidermidis strain (ATCC 12228).</title>
        <authorList>
            <person name="Zhang Y.Q."/>
            <person name="Ren S.X."/>
            <person name="Li H.L."/>
            <person name="Wang Y.X."/>
            <person name="Fu G."/>
            <person name="Yang J."/>
            <person name="Qin Z.Q."/>
            <person name="Miao Y.G."/>
            <person name="Wang W.Y."/>
            <person name="Chen R.S."/>
            <person name="Shen Y."/>
            <person name="Chen Z."/>
            <person name="Yuan Z.H."/>
            <person name="Zhao G.P."/>
            <person name="Qu D."/>
            <person name="Danchin A."/>
            <person name="Wen Y.M."/>
        </authorList>
    </citation>
    <scope>NUCLEOTIDE SEQUENCE [LARGE SCALE GENOMIC DNA]</scope>
    <source>
        <strain evidence="3">ATCC 12228 / FDA PCI 1200</strain>
    </source>
</reference>
<proteinExistence type="predicted"/>
<protein>
    <submittedName>
        <fullName evidence="2">Uncharacterized protein</fullName>
    </submittedName>
</protein>
<name>A0A0H2VHS0_STAES</name>
<feature type="transmembrane region" description="Helical" evidence="1">
    <location>
        <begin position="25"/>
        <end position="45"/>
    </location>
</feature>
<keyword evidence="1" id="KW-1133">Transmembrane helix</keyword>
<evidence type="ECO:0000313" key="2">
    <source>
        <dbReference type="EMBL" id="AAO05556.1"/>
    </source>
</evidence>